<evidence type="ECO:0008006" key="5">
    <source>
        <dbReference type="Google" id="ProtNLM"/>
    </source>
</evidence>
<proteinExistence type="predicted"/>
<evidence type="ECO:0000256" key="2">
    <source>
        <dbReference type="SAM" id="Phobius"/>
    </source>
</evidence>
<accession>A0ABR2ZD48</accession>
<evidence type="ECO:0000313" key="4">
    <source>
        <dbReference type="Proteomes" id="UP001437256"/>
    </source>
</evidence>
<feature type="region of interest" description="Disordered" evidence="1">
    <location>
        <begin position="1"/>
        <end position="29"/>
    </location>
</feature>
<reference evidence="3 4" key="1">
    <citation type="submission" date="2024-05" db="EMBL/GenBank/DDBJ databases">
        <title>A draft genome resource for the thread blight pathogen Marasmius tenuissimus strain MS-2.</title>
        <authorList>
            <person name="Yulfo-Soto G.E."/>
            <person name="Baruah I.K."/>
            <person name="Amoako-Attah I."/>
            <person name="Bukari Y."/>
            <person name="Meinhardt L.W."/>
            <person name="Bailey B.A."/>
            <person name="Cohen S.P."/>
        </authorList>
    </citation>
    <scope>NUCLEOTIDE SEQUENCE [LARGE SCALE GENOMIC DNA]</scope>
    <source>
        <strain evidence="3 4">MS-2</strain>
    </source>
</reference>
<dbReference type="Proteomes" id="UP001437256">
    <property type="component" value="Unassembled WGS sequence"/>
</dbReference>
<keyword evidence="2" id="KW-0812">Transmembrane</keyword>
<name>A0ABR2ZD48_9AGAR</name>
<keyword evidence="4" id="KW-1185">Reference proteome</keyword>
<protein>
    <recommendedName>
        <fullName evidence="5">F-box domain-containing protein</fullName>
    </recommendedName>
</protein>
<keyword evidence="2" id="KW-0472">Membrane</keyword>
<comment type="caution">
    <text evidence="3">The sequence shown here is derived from an EMBL/GenBank/DDBJ whole genome shotgun (WGS) entry which is preliminary data.</text>
</comment>
<evidence type="ECO:0000313" key="3">
    <source>
        <dbReference type="EMBL" id="KAL0059595.1"/>
    </source>
</evidence>
<evidence type="ECO:0000256" key="1">
    <source>
        <dbReference type="SAM" id="MobiDB-lite"/>
    </source>
</evidence>
<gene>
    <name evidence="3" type="ORF">AAF712_013646</name>
</gene>
<feature type="compositionally biased region" description="Polar residues" evidence="1">
    <location>
        <begin position="9"/>
        <end position="22"/>
    </location>
</feature>
<feature type="transmembrane region" description="Helical" evidence="2">
    <location>
        <begin position="309"/>
        <end position="331"/>
    </location>
</feature>
<organism evidence="3 4">
    <name type="scientific">Marasmius tenuissimus</name>
    <dbReference type="NCBI Taxonomy" id="585030"/>
    <lineage>
        <taxon>Eukaryota</taxon>
        <taxon>Fungi</taxon>
        <taxon>Dikarya</taxon>
        <taxon>Basidiomycota</taxon>
        <taxon>Agaricomycotina</taxon>
        <taxon>Agaricomycetes</taxon>
        <taxon>Agaricomycetidae</taxon>
        <taxon>Agaricales</taxon>
        <taxon>Marasmiineae</taxon>
        <taxon>Marasmiaceae</taxon>
        <taxon>Marasmius</taxon>
    </lineage>
</organism>
<dbReference type="CDD" id="cd09917">
    <property type="entry name" value="F-box_SF"/>
    <property type="match status" value="1"/>
</dbReference>
<dbReference type="EMBL" id="JBBXMP010000216">
    <property type="protein sequence ID" value="KAL0059595.1"/>
    <property type="molecule type" value="Genomic_DNA"/>
</dbReference>
<keyword evidence="2" id="KW-1133">Transmembrane helix</keyword>
<sequence length="418" mass="47295">MARKRSRTTYKQDQELSSSKQLSRGPADKADRKALELPNEIVDLIVDEAQDLIALTLVSRQWYNAAQSRIYVRITVSSAEVCKYWSRKFRKRPHLGEFVRYMTLSDANDDCLGSPYMRSQPAKSLFAALTGLRSLDVQSFKRWGPVEHRLLKSLRTVDFLSLRDIPGMNRTKDLQDLVQSFPKLDGLLLFSGIGQTYSFDTPSSPPLLREETIPPDYQPTRLFPRSRQTLSSPSFSAFDKLITQVGSTKSVLDFGFPSQGRFRHESNVVADMRDTDDLLTAHIISSKVLRHATALKEFRLTRFQMESNLGIAICIAVPLLKTLAAPLIHIIELSAGVAASSNRQLEGYFALPEWRELDELLAGDTFPALRRVEFNLNIGHWFEASAKAEAEKYRSATETRGLPKVKSKGKLTLKFTEY</sequence>